<keyword evidence="3" id="KW-0732">Signal</keyword>
<dbReference type="InterPro" id="IPR036048">
    <property type="entry name" value="Interleukin_8-like_sf"/>
</dbReference>
<dbReference type="GO" id="GO:0006955">
    <property type="term" value="P:immune response"/>
    <property type="evidence" value="ECO:0007669"/>
    <property type="project" value="InterPro"/>
</dbReference>
<sequence>MNTAMKLSALLILVLLGSLELVSSTAGSDTGADCCTKYEKRKIPLAMVVSWHETSSSCPKAAYVFVTKRGKRICVDPTHGWVRSHAAQVDSRSATTVAPGTSKMNTKA</sequence>
<evidence type="ECO:0000259" key="4">
    <source>
        <dbReference type="SMART" id="SM00199"/>
    </source>
</evidence>
<dbReference type="InterPro" id="IPR039809">
    <property type="entry name" value="Chemokine_b/g/d"/>
</dbReference>
<evidence type="ECO:0000256" key="2">
    <source>
        <dbReference type="ARBA" id="ARBA00022514"/>
    </source>
</evidence>
<dbReference type="Proteomes" id="UP001044222">
    <property type="component" value="Unassembled WGS sequence"/>
</dbReference>
<dbReference type="AlphaFoldDB" id="A0A9D3MJF3"/>
<organism evidence="5 6">
    <name type="scientific">Anguilla anguilla</name>
    <name type="common">European freshwater eel</name>
    <name type="synonym">Muraena anguilla</name>
    <dbReference type="NCBI Taxonomy" id="7936"/>
    <lineage>
        <taxon>Eukaryota</taxon>
        <taxon>Metazoa</taxon>
        <taxon>Chordata</taxon>
        <taxon>Craniata</taxon>
        <taxon>Vertebrata</taxon>
        <taxon>Euteleostomi</taxon>
        <taxon>Actinopterygii</taxon>
        <taxon>Neopterygii</taxon>
        <taxon>Teleostei</taxon>
        <taxon>Anguilliformes</taxon>
        <taxon>Anguillidae</taxon>
        <taxon>Anguilla</taxon>
    </lineage>
</organism>
<dbReference type="SUPFAM" id="SSF54117">
    <property type="entry name" value="Interleukin 8-like chemokines"/>
    <property type="match status" value="1"/>
</dbReference>
<feature type="chain" id="PRO_5039490099" description="Chemokine interleukin-8-like domain-containing protein" evidence="3">
    <location>
        <begin position="28"/>
        <end position="108"/>
    </location>
</feature>
<feature type="signal peptide" evidence="3">
    <location>
        <begin position="1"/>
        <end position="27"/>
    </location>
</feature>
<protein>
    <recommendedName>
        <fullName evidence="4">Chemokine interleukin-8-like domain-containing protein</fullName>
    </recommendedName>
</protein>
<dbReference type="Pfam" id="PF00048">
    <property type="entry name" value="IL8"/>
    <property type="match status" value="1"/>
</dbReference>
<keyword evidence="2" id="KW-0202">Cytokine</keyword>
<evidence type="ECO:0000256" key="1">
    <source>
        <dbReference type="ARBA" id="ARBA00010868"/>
    </source>
</evidence>
<gene>
    <name evidence="5" type="ORF">ANANG_G00102870</name>
</gene>
<dbReference type="Gene3D" id="2.40.50.40">
    <property type="match status" value="1"/>
</dbReference>
<dbReference type="SMART" id="SM00199">
    <property type="entry name" value="SCY"/>
    <property type="match status" value="1"/>
</dbReference>
<dbReference type="InterPro" id="IPR001811">
    <property type="entry name" value="Chemokine_IL8-like_dom"/>
</dbReference>
<keyword evidence="6" id="KW-1185">Reference proteome</keyword>
<comment type="caution">
    <text evidence="5">The sequence shown here is derived from an EMBL/GenBank/DDBJ whole genome shotgun (WGS) entry which is preliminary data.</text>
</comment>
<accession>A0A9D3MJF3</accession>
<dbReference type="EMBL" id="JAFIRN010000005">
    <property type="protein sequence ID" value="KAG5848763.1"/>
    <property type="molecule type" value="Genomic_DNA"/>
</dbReference>
<dbReference type="FunFam" id="2.40.50.40:FF:000002">
    <property type="entry name" value="C-C motif chemokine"/>
    <property type="match status" value="1"/>
</dbReference>
<dbReference type="PANTHER" id="PTHR12015">
    <property type="entry name" value="SMALL INDUCIBLE CYTOKINE A"/>
    <property type="match status" value="1"/>
</dbReference>
<comment type="similarity">
    <text evidence="1">Belongs to the intercrine beta (chemokine CC) family.</text>
</comment>
<feature type="domain" description="Chemokine interleukin-8-like" evidence="4">
    <location>
        <begin position="31"/>
        <end position="89"/>
    </location>
</feature>
<proteinExistence type="inferred from homology"/>
<dbReference type="GO" id="GO:0005615">
    <property type="term" value="C:extracellular space"/>
    <property type="evidence" value="ECO:0007669"/>
    <property type="project" value="UniProtKB-KW"/>
</dbReference>
<evidence type="ECO:0000313" key="6">
    <source>
        <dbReference type="Proteomes" id="UP001044222"/>
    </source>
</evidence>
<evidence type="ECO:0000256" key="3">
    <source>
        <dbReference type="SAM" id="SignalP"/>
    </source>
</evidence>
<dbReference type="GO" id="GO:0008009">
    <property type="term" value="F:chemokine activity"/>
    <property type="evidence" value="ECO:0007669"/>
    <property type="project" value="InterPro"/>
</dbReference>
<dbReference type="CDD" id="cd00272">
    <property type="entry name" value="Chemokine_CC"/>
    <property type="match status" value="1"/>
</dbReference>
<name>A0A9D3MJF3_ANGAN</name>
<reference evidence="5" key="1">
    <citation type="submission" date="2021-01" db="EMBL/GenBank/DDBJ databases">
        <title>A chromosome-scale assembly of European eel, Anguilla anguilla.</title>
        <authorList>
            <person name="Henkel C."/>
            <person name="Jong-Raadsen S.A."/>
            <person name="Dufour S."/>
            <person name="Weltzien F.-A."/>
            <person name="Palstra A.P."/>
            <person name="Pelster B."/>
            <person name="Spaink H.P."/>
            <person name="Van Den Thillart G.E."/>
            <person name="Jansen H."/>
            <person name="Zahm M."/>
            <person name="Klopp C."/>
            <person name="Cedric C."/>
            <person name="Louis A."/>
            <person name="Berthelot C."/>
            <person name="Parey E."/>
            <person name="Roest Crollius H."/>
            <person name="Montfort J."/>
            <person name="Robinson-Rechavi M."/>
            <person name="Bucao C."/>
            <person name="Bouchez O."/>
            <person name="Gislard M."/>
            <person name="Lluch J."/>
            <person name="Milhes M."/>
            <person name="Lampietro C."/>
            <person name="Lopez Roques C."/>
            <person name="Donnadieu C."/>
            <person name="Braasch I."/>
            <person name="Desvignes T."/>
            <person name="Postlethwait J."/>
            <person name="Bobe J."/>
            <person name="Guiguen Y."/>
            <person name="Dirks R."/>
        </authorList>
    </citation>
    <scope>NUCLEOTIDE SEQUENCE</scope>
    <source>
        <strain evidence="5">Tag_6206</strain>
        <tissue evidence="5">Liver</tissue>
    </source>
</reference>
<evidence type="ECO:0000313" key="5">
    <source>
        <dbReference type="EMBL" id="KAG5848763.1"/>
    </source>
</evidence>